<dbReference type="Pfam" id="PF14966">
    <property type="entry name" value="DNA_repr_REX1B"/>
    <property type="match status" value="1"/>
</dbReference>
<sequence length="168" mass="19994">MNVGQKSETPEVNKMRMMDAKNLLKKFHELQEERVEAYRLFEEGFQAYIKCAPNYNFPMYRQLVHEITQGFKKISEEIVKIQQDFVELQSMPNVATFIEKIQEDEKQKLELTVKLQLATQNSIDHSDTQSYKEECEDLKQSMKETIEQINEHIEELKYETEDLFSQDT</sequence>
<dbReference type="AlphaFoldDB" id="A0A8J1UX24"/>
<evidence type="ECO:0000313" key="2">
    <source>
        <dbReference type="Proteomes" id="UP000749559"/>
    </source>
</evidence>
<dbReference type="PANTHER" id="PTHR28309:SF1">
    <property type="entry name" value="REQUIRED FOR EXCISION 1-B DOMAIN-CONTAINING PROTEIN"/>
    <property type="match status" value="1"/>
</dbReference>
<protein>
    <submittedName>
        <fullName evidence="1">Uncharacterized protein</fullName>
    </submittedName>
</protein>
<name>A0A8J1UX24_OWEFU</name>
<accession>A0A8J1UX24</accession>
<evidence type="ECO:0000313" key="1">
    <source>
        <dbReference type="EMBL" id="CAH1772679.1"/>
    </source>
</evidence>
<gene>
    <name evidence="1" type="ORF">OFUS_LOCUS403</name>
</gene>
<proteinExistence type="predicted"/>
<organism evidence="1 2">
    <name type="scientific">Owenia fusiformis</name>
    <name type="common">Polychaete worm</name>
    <dbReference type="NCBI Taxonomy" id="6347"/>
    <lineage>
        <taxon>Eukaryota</taxon>
        <taxon>Metazoa</taxon>
        <taxon>Spiralia</taxon>
        <taxon>Lophotrochozoa</taxon>
        <taxon>Annelida</taxon>
        <taxon>Polychaeta</taxon>
        <taxon>Sedentaria</taxon>
        <taxon>Canalipalpata</taxon>
        <taxon>Sabellida</taxon>
        <taxon>Oweniida</taxon>
        <taxon>Oweniidae</taxon>
        <taxon>Owenia</taxon>
    </lineage>
</organism>
<dbReference type="Proteomes" id="UP000749559">
    <property type="component" value="Unassembled WGS sequence"/>
</dbReference>
<dbReference type="PANTHER" id="PTHR28309">
    <property type="entry name" value="REQUIRED FOR EXCISION 1-B DOMAIN-CONTAINING PROTEIN"/>
    <property type="match status" value="1"/>
</dbReference>
<reference evidence="1" key="1">
    <citation type="submission" date="2022-03" db="EMBL/GenBank/DDBJ databases">
        <authorList>
            <person name="Martin C."/>
        </authorList>
    </citation>
    <scope>NUCLEOTIDE SEQUENCE</scope>
</reference>
<dbReference type="InterPro" id="IPR039491">
    <property type="entry name" value="REX1-B"/>
</dbReference>
<dbReference type="EMBL" id="CAIIXF020000001">
    <property type="protein sequence ID" value="CAH1772679.1"/>
    <property type="molecule type" value="Genomic_DNA"/>
</dbReference>
<dbReference type="OrthoDB" id="434723at2759"/>
<keyword evidence="2" id="KW-1185">Reference proteome</keyword>
<comment type="caution">
    <text evidence="1">The sequence shown here is derived from an EMBL/GenBank/DDBJ whole genome shotgun (WGS) entry which is preliminary data.</text>
</comment>